<keyword evidence="1" id="KW-0472">Membrane</keyword>
<feature type="non-terminal residue" evidence="2">
    <location>
        <position position="1"/>
    </location>
</feature>
<reference evidence="2" key="1">
    <citation type="submission" date="2013-08" db="EMBL/GenBank/DDBJ databases">
        <authorList>
            <person name="Mendez C."/>
            <person name="Richter M."/>
            <person name="Ferrer M."/>
            <person name="Sanchez J."/>
        </authorList>
    </citation>
    <scope>NUCLEOTIDE SEQUENCE</scope>
</reference>
<protein>
    <submittedName>
        <fullName evidence="2">Uncharacterized protein</fullName>
    </submittedName>
</protein>
<name>T0Y6T9_9ZZZZ</name>
<feature type="transmembrane region" description="Helical" evidence="1">
    <location>
        <begin position="15"/>
        <end position="36"/>
    </location>
</feature>
<reference evidence="2" key="2">
    <citation type="journal article" date="2014" name="ISME J.">
        <title>Microbial stratification in low pH oxic and suboxic macroscopic growths along an acid mine drainage.</title>
        <authorList>
            <person name="Mendez-Garcia C."/>
            <person name="Mesa V."/>
            <person name="Sprenger R.R."/>
            <person name="Richter M."/>
            <person name="Diez M.S."/>
            <person name="Solano J."/>
            <person name="Bargiela R."/>
            <person name="Golyshina O.V."/>
            <person name="Manteca A."/>
            <person name="Ramos J.L."/>
            <person name="Gallego J.R."/>
            <person name="Llorente I."/>
            <person name="Martins Dos Santos V.A."/>
            <person name="Jensen O.N."/>
            <person name="Pelaez A.I."/>
            <person name="Sanchez J."/>
            <person name="Ferrer M."/>
        </authorList>
    </citation>
    <scope>NUCLEOTIDE SEQUENCE</scope>
</reference>
<accession>T0Y6T9</accession>
<sequence>RGIRRYAAARSAPQLMWGLGLLCATGAMAIESVVFLGPVSTLALQTYVFLSAAIVGVLSLGATRALRRPRIERGYRAYIGLSTLVVAVASFLTPMPGGMVHQGIITGDPPLLLLILSSLVTGPATVVLLTASAISLRRDHRWQTLLMIAGAIILGGGGTLYIASFPVALYYAEFLGIILLFFGLVSLPQASPTRAPSGAA</sequence>
<evidence type="ECO:0000313" key="2">
    <source>
        <dbReference type="EMBL" id="EQD28853.1"/>
    </source>
</evidence>
<feature type="transmembrane region" description="Helical" evidence="1">
    <location>
        <begin position="42"/>
        <end position="63"/>
    </location>
</feature>
<keyword evidence="1" id="KW-1133">Transmembrane helix</keyword>
<evidence type="ECO:0000256" key="1">
    <source>
        <dbReference type="SAM" id="Phobius"/>
    </source>
</evidence>
<feature type="transmembrane region" description="Helical" evidence="1">
    <location>
        <begin position="112"/>
        <end position="133"/>
    </location>
</feature>
<dbReference type="EMBL" id="AUZY01012648">
    <property type="protein sequence ID" value="EQD28853.1"/>
    <property type="molecule type" value="Genomic_DNA"/>
</dbReference>
<feature type="transmembrane region" description="Helical" evidence="1">
    <location>
        <begin position="75"/>
        <end position="92"/>
    </location>
</feature>
<feature type="transmembrane region" description="Helical" evidence="1">
    <location>
        <begin position="145"/>
        <end position="163"/>
    </location>
</feature>
<comment type="caution">
    <text evidence="2">The sequence shown here is derived from an EMBL/GenBank/DDBJ whole genome shotgun (WGS) entry which is preliminary data.</text>
</comment>
<feature type="transmembrane region" description="Helical" evidence="1">
    <location>
        <begin position="169"/>
        <end position="187"/>
    </location>
</feature>
<organism evidence="2">
    <name type="scientific">mine drainage metagenome</name>
    <dbReference type="NCBI Taxonomy" id="410659"/>
    <lineage>
        <taxon>unclassified sequences</taxon>
        <taxon>metagenomes</taxon>
        <taxon>ecological metagenomes</taxon>
    </lineage>
</organism>
<keyword evidence="1" id="KW-0812">Transmembrane</keyword>
<feature type="non-terminal residue" evidence="2">
    <location>
        <position position="200"/>
    </location>
</feature>
<gene>
    <name evidence="2" type="ORF">B1B_18852</name>
</gene>
<proteinExistence type="predicted"/>
<dbReference type="AlphaFoldDB" id="T0Y6T9"/>